<comment type="function">
    <text evidence="2">May play the central regulatory role in sporulation. It may be an element of the effector pathway responsible for the activation of sporulation genes in response to nutritional stress. Spo0A may act in concert with spo0H (a sigma factor) to control the expression of some genes that are critical to the sporulation process.</text>
</comment>
<dbReference type="STRING" id="1195236.CTER_2320"/>
<keyword evidence="6" id="KW-1185">Reference proteome</keyword>
<dbReference type="GO" id="GO:0000160">
    <property type="term" value="P:phosphorelay signal transduction system"/>
    <property type="evidence" value="ECO:0007669"/>
    <property type="project" value="InterPro"/>
</dbReference>
<reference evidence="5 6" key="1">
    <citation type="journal article" date="2013" name="Genome Announc.">
        <title>Draft Genome Sequence of the Cellulolytic, Mesophilic, Anaerobic Bacterium Clostridium termitidis Strain CT1112 (DSM 5398).</title>
        <authorList>
            <person name="Lal S."/>
            <person name="Ramachandran U."/>
            <person name="Zhang X."/>
            <person name="Munir R."/>
            <person name="Sparling R."/>
            <person name="Levin D.B."/>
        </authorList>
    </citation>
    <scope>NUCLEOTIDE SEQUENCE [LARGE SCALE GENOMIC DNA]</scope>
    <source>
        <strain evidence="5 6">CT1112</strain>
    </source>
</reference>
<dbReference type="PATRIC" id="fig|1195236.3.peg.2629"/>
<accession>S0FTQ2</accession>
<evidence type="ECO:0000313" key="6">
    <source>
        <dbReference type="Proteomes" id="UP000014155"/>
    </source>
</evidence>
<keyword evidence="3" id="KW-0597">Phosphoprotein</keyword>
<evidence type="ECO:0000256" key="3">
    <source>
        <dbReference type="PROSITE-ProRule" id="PRU00169"/>
    </source>
</evidence>
<comment type="caution">
    <text evidence="5">The sequence shown here is derived from an EMBL/GenBank/DDBJ whole genome shotgun (WGS) entry which is preliminary data.</text>
</comment>
<evidence type="ECO:0000256" key="1">
    <source>
        <dbReference type="ARBA" id="ARBA00018672"/>
    </source>
</evidence>
<evidence type="ECO:0000259" key="4">
    <source>
        <dbReference type="PROSITE" id="PS50110"/>
    </source>
</evidence>
<dbReference type="RefSeq" id="WP_004625853.1">
    <property type="nucleotide sequence ID" value="NZ_AORV01000033.1"/>
</dbReference>
<dbReference type="PROSITE" id="PS50110">
    <property type="entry name" value="RESPONSE_REGULATORY"/>
    <property type="match status" value="1"/>
</dbReference>
<feature type="modified residue" description="4-aspartylphosphate" evidence="3">
    <location>
        <position position="56"/>
    </location>
</feature>
<dbReference type="InterPro" id="IPR001789">
    <property type="entry name" value="Sig_transdc_resp-reg_receiver"/>
</dbReference>
<dbReference type="EMBL" id="AORV01000033">
    <property type="protein sequence ID" value="EMS71873.1"/>
    <property type="molecule type" value="Genomic_DNA"/>
</dbReference>
<name>S0FTQ2_RUMCE</name>
<dbReference type="SUPFAM" id="SSF52172">
    <property type="entry name" value="CheY-like"/>
    <property type="match status" value="1"/>
</dbReference>
<organism evidence="5 6">
    <name type="scientific">Ruminiclostridium cellobioparum subsp. termitidis CT1112</name>
    <dbReference type="NCBI Taxonomy" id="1195236"/>
    <lineage>
        <taxon>Bacteria</taxon>
        <taxon>Bacillati</taxon>
        <taxon>Bacillota</taxon>
        <taxon>Clostridia</taxon>
        <taxon>Eubacteriales</taxon>
        <taxon>Oscillospiraceae</taxon>
        <taxon>Ruminiclostridium</taxon>
    </lineage>
</organism>
<dbReference type="AlphaFoldDB" id="S0FTQ2"/>
<dbReference type="Gene3D" id="3.40.50.2300">
    <property type="match status" value="1"/>
</dbReference>
<dbReference type="InterPro" id="IPR011006">
    <property type="entry name" value="CheY-like_superfamily"/>
</dbReference>
<feature type="domain" description="Response regulatory" evidence="4">
    <location>
        <begin position="5"/>
        <end position="121"/>
    </location>
</feature>
<dbReference type="Proteomes" id="UP000014155">
    <property type="component" value="Unassembled WGS sequence"/>
</dbReference>
<sequence>MQKIKVLIIEEFKYIADLNVLELKRGGFEVESLYVCSEDAMRQALSFSSYDIILSDNSTPHFNAIQALFTRNELAPKTPFIIVSEDVSPESIKFAMKNSCCAYLLKENLHQLAILVKNIVNRTI</sequence>
<gene>
    <name evidence="5" type="ORF">CTER_2320</name>
</gene>
<dbReference type="eggNOG" id="COG0745">
    <property type="taxonomic scope" value="Bacteria"/>
</dbReference>
<proteinExistence type="predicted"/>
<evidence type="ECO:0000313" key="5">
    <source>
        <dbReference type="EMBL" id="EMS71873.1"/>
    </source>
</evidence>
<dbReference type="CDD" id="cd00156">
    <property type="entry name" value="REC"/>
    <property type="match status" value="1"/>
</dbReference>
<evidence type="ECO:0000256" key="2">
    <source>
        <dbReference type="ARBA" id="ARBA00024867"/>
    </source>
</evidence>
<protein>
    <recommendedName>
        <fullName evidence="1">Stage 0 sporulation protein A homolog</fullName>
    </recommendedName>
</protein>